<organism evidence="1 2">
    <name type="scientific">Petrolisthes manimaculis</name>
    <dbReference type="NCBI Taxonomy" id="1843537"/>
    <lineage>
        <taxon>Eukaryota</taxon>
        <taxon>Metazoa</taxon>
        <taxon>Ecdysozoa</taxon>
        <taxon>Arthropoda</taxon>
        <taxon>Crustacea</taxon>
        <taxon>Multicrustacea</taxon>
        <taxon>Malacostraca</taxon>
        <taxon>Eumalacostraca</taxon>
        <taxon>Eucarida</taxon>
        <taxon>Decapoda</taxon>
        <taxon>Pleocyemata</taxon>
        <taxon>Anomura</taxon>
        <taxon>Galatheoidea</taxon>
        <taxon>Porcellanidae</taxon>
        <taxon>Petrolisthes</taxon>
    </lineage>
</organism>
<protein>
    <submittedName>
        <fullName evidence="1">Uncharacterized protein</fullName>
    </submittedName>
</protein>
<keyword evidence="2" id="KW-1185">Reference proteome</keyword>
<dbReference type="Proteomes" id="UP001292094">
    <property type="component" value="Unassembled WGS sequence"/>
</dbReference>
<evidence type="ECO:0000313" key="2">
    <source>
        <dbReference type="Proteomes" id="UP001292094"/>
    </source>
</evidence>
<reference evidence="1" key="1">
    <citation type="submission" date="2023-11" db="EMBL/GenBank/DDBJ databases">
        <title>Genome assemblies of two species of porcelain crab, Petrolisthes cinctipes and Petrolisthes manimaculis (Anomura: Porcellanidae).</title>
        <authorList>
            <person name="Angst P."/>
        </authorList>
    </citation>
    <scope>NUCLEOTIDE SEQUENCE</scope>
    <source>
        <strain evidence="1">PB745_02</strain>
        <tissue evidence="1">Gill</tissue>
    </source>
</reference>
<name>A0AAE1QDJ6_9EUCA</name>
<accession>A0AAE1QDJ6</accession>
<dbReference type="AlphaFoldDB" id="A0AAE1QDJ6"/>
<proteinExistence type="predicted"/>
<gene>
    <name evidence="1" type="ORF">Pmani_005135</name>
</gene>
<dbReference type="InterPro" id="IPR036691">
    <property type="entry name" value="Endo/exonu/phosph_ase_sf"/>
</dbReference>
<evidence type="ECO:0000313" key="1">
    <source>
        <dbReference type="EMBL" id="KAK4324295.1"/>
    </source>
</evidence>
<sequence length="116" mass="13324">MTTHVKRSIVPKVIKQPTPCWEGVEVLAIKIRKGTKDPQVYNIYRSQMWELDRSEVFSIPHSLLIWCGLNIHHSFLGSQHYDDVGRHLAMVKEETDSICLLNSGVPTHQARGRLHI</sequence>
<comment type="caution">
    <text evidence="1">The sequence shown here is derived from an EMBL/GenBank/DDBJ whole genome shotgun (WGS) entry which is preliminary data.</text>
</comment>
<dbReference type="EMBL" id="JAWZYT010000373">
    <property type="protein sequence ID" value="KAK4324295.1"/>
    <property type="molecule type" value="Genomic_DNA"/>
</dbReference>
<dbReference type="SUPFAM" id="SSF56219">
    <property type="entry name" value="DNase I-like"/>
    <property type="match status" value="1"/>
</dbReference>